<keyword evidence="1" id="KW-0472">Membrane</keyword>
<dbReference type="STRING" id="872970.SAMN04488134_10635"/>
<dbReference type="Proteomes" id="UP000199300">
    <property type="component" value="Unassembled WGS sequence"/>
</dbReference>
<reference evidence="2 3" key="1">
    <citation type="submission" date="2016-10" db="EMBL/GenBank/DDBJ databases">
        <authorList>
            <person name="de Groot N.N."/>
        </authorList>
    </citation>
    <scope>NUCLEOTIDE SEQUENCE [LARGE SCALE GENOMIC DNA]</scope>
    <source>
        <strain evidence="2 3">CGMCC 1.10434</strain>
    </source>
</reference>
<keyword evidence="1" id="KW-1133">Transmembrane helix</keyword>
<gene>
    <name evidence="2" type="ORF">SAMN04488134_10635</name>
</gene>
<accession>A0A1H8NMD9</accession>
<dbReference type="Pfam" id="PF11085">
    <property type="entry name" value="YqhR"/>
    <property type="match status" value="1"/>
</dbReference>
<evidence type="ECO:0000313" key="3">
    <source>
        <dbReference type="Proteomes" id="UP000199300"/>
    </source>
</evidence>
<protein>
    <submittedName>
        <fullName evidence="2">Conserved membrane protein YqhR</fullName>
    </submittedName>
</protein>
<organism evidence="2 3">
    <name type="scientific">Amphibacillus marinus</name>
    <dbReference type="NCBI Taxonomy" id="872970"/>
    <lineage>
        <taxon>Bacteria</taxon>
        <taxon>Bacillati</taxon>
        <taxon>Bacillota</taxon>
        <taxon>Bacilli</taxon>
        <taxon>Bacillales</taxon>
        <taxon>Bacillaceae</taxon>
        <taxon>Amphibacillus</taxon>
    </lineage>
</organism>
<keyword evidence="3" id="KW-1185">Reference proteome</keyword>
<proteinExistence type="predicted"/>
<feature type="transmembrane region" description="Helical" evidence="1">
    <location>
        <begin position="21"/>
        <end position="41"/>
    </location>
</feature>
<name>A0A1H8NMD9_9BACI</name>
<evidence type="ECO:0000313" key="2">
    <source>
        <dbReference type="EMBL" id="SEO30699.1"/>
    </source>
</evidence>
<evidence type="ECO:0000256" key="1">
    <source>
        <dbReference type="SAM" id="Phobius"/>
    </source>
</evidence>
<feature type="transmembrane region" description="Helical" evidence="1">
    <location>
        <begin position="128"/>
        <end position="148"/>
    </location>
</feature>
<sequence>MIKQEKKKESIQSLRWRVAEAGFFGGLLWSSVGVFASYFNFTKVSPSSLTLQLFFRANWIMHWQGELLAILILSIISIVLAYLYYFFLKNLTGMMPGLLYGIGIWLAIFLGLSNWFESVPSLVTLSKDTIVTTICIFILYGVFIGYTISYDFMDYNSEQQ</sequence>
<dbReference type="EMBL" id="FODJ01000006">
    <property type="protein sequence ID" value="SEO30699.1"/>
    <property type="molecule type" value="Genomic_DNA"/>
</dbReference>
<dbReference type="OrthoDB" id="2691442at2"/>
<dbReference type="InterPro" id="IPR024563">
    <property type="entry name" value="YqhR"/>
</dbReference>
<feature type="transmembrane region" description="Helical" evidence="1">
    <location>
        <begin position="61"/>
        <end position="85"/>
    </location>
</feature>
<dbReference type="RefSeq" id="WP_091497259.1">
    <property type="nucleotide sequence ID" value="NZ_FODJ01000006.1"/>
</dbReference>
<dbReference type="AlphaFoldDB" id="A0A1H8NMD9"/>
<feature type="transmembrane region" description="Helical" evidence="1">
    <location>
        <begin position="97"/>
        <end position="116"/>
    </location>
</feature>
<keyword evidence="1" id="KW-0812">Transmembrane</keyword>